<evidence type="ECO:0000256" key="5">
    <source>
        <dbReference type="ARBA" id="ARBA00023012"/>
    </source>
</evidence>
<reference evidence="9 10" key="1">
    <citation type="submission" date="2020-07" db="EMBL/GenBank/DDBJ databases">
        <title>Sequencing the genomes of 1000 actinobacteria strains.</title>
        <authorList>
            <person name="Klenk H.-P."/>
        </authorList>
    </citation>
    <scope>NUCLEOTIDE SEQUENCE [LARGE SCALE GENOMIC DNA]</scope>
    <source>
        <strain evidence="9 10">DSM 24482</strain>
    </source>
</reference>
<evidence type="ECO:0000259" key="7">
    <source>
        <dbReference type="PROSITE" id="PS50109"/>
    </source>
</evidence>
<protein>
    <recommendedName>
        <fullName evidence="2">histidine kinase</fullName>
        <ecNumber evidence="2">2.7.13.3</ecNumber>
    </recommendedName>
</protein>
<feature type="transmembrane region" description="Helical" evidence="6">
    <location>
        <begin position="132"/>
        <end position="151"/>
    </location>
</feature>
<evidence type="ECO:0000313" key="8">
    <source>
        <dbReference type="EMBL" id="GIG34005.1"/>
    </source>
</evidence>
<keyword evidence="11" id="KW-1185">Reference proteome</keyword>
<dbReference type="InterPro" id="IPR050482">
    <property type="entry name" value="Sensor_HK_TwoCompSys"/>
</dbReference>
<reference evidence="8 11" key="2">
    <citation type="submission" date="2021-01" db="EMBL/GenBank/DDBJ databases">
        <title>Whole genome shotgun sequence of Cellulomonas oligotrophica NBRC 109435.</title>
        <authorList>
            <person name="Komaki H."/>
            <person name="Tamura T."/>
        </authorList>
    </citation>
    <scope>NUCLEOTIDE SEQUENCE [LARGE SCALE GENOMIC DNA]</scope>
    <source>
        <strain evidence="8 11">NBRC 109435</strain>
    </source>
</reference>
<organism evidence="9 10">
    <name type="scientific">Cellulomonas oligotrophica</name>
    <dbReference type="NCBI Taxonomy" id="931536"/>
    <lineage>
        <taxon>Bacteria</taxon>
        <taxon>Bacillati</taxon>
        <taxon>Actinomycetota</taxon>
        <taxon>Actinomycetes</taxon>
        <taxon>Micrococcales</taxon>
        <taxon>Cellulomonadaceae</taxon>
        <taxon>Cellulomonas</taxon>
    </lineage>
</organism>
<keyword evidence="6" id="KW-1133">Transmembrane helix</keyword>
<dbReference type="SUPFAM" id="SSF55874">
    <property type="entry name" value="ATPase domain of HSP90 chaperone/DNA topoisomerase II/histidine kinase"/>
    <property type="match status" value="1"/>
</dbReference>
<evidence type="ECO:0000256" key="3">
    <source>
        <dbReference type="ARBA" id="ARBA00022679"/>
    </source>
</evidence>
<dbReference type="InterPro" id="IPR003594">
    <property type="entry name" value="HATPase_dom"/>
</dbReference>
<evidence type="ECO:0000313" key="10">
    <source>
        <dbReference type="Proteomes" id="UP000577956"/>
    </source>
</evidence>
<dbReference type="CDD" id="cd16917">
    <property type="entry name" value="HATPase_UhpB-NarQ-NarX-like"/>
    <property type="match status" value="1"/>
</dbReference>
<accession>A0A7Y9FHF0</accession>
<dbReference type="EC" id="2.7.13.3" evidence="2"/>
<gene>
    <name evidence="9" type="ORF">BKA21_002772</name>
    <name evidence="8" type="ORF">Col01nite_31640</name>
</gene>
<dbReference type="EMBL" id="JACCBK010000001">
    <property type="protein sequence ID" value="NYD87223.1"/>
    <property type="molecule type" value="Genomic_DNA"/>
</dbReference>
<dbReference type="InterPro" id="IPR036890">
    <property type="entry name" value="HATPase_C_sf"/>
</dbReference>
<dbReference type="Pfam" id="PF02518">
    <property type="entry name" value="HATPase_c"/>
    <property type="match status" value="1"/>
</dbReference>
<dbReference type="PANTHER" id="PTHR24421">
    <property type="entry name" value="NITRATE/NITRITE SENSOR PROTEIN NARX-RELATED"/>
    <property type="match status" value="1"/>
</dbReference>
<evidence type="ECO:0000313" key="9">
    <source>
        <dbReference type="EMBL" id="NYD87223.1"/>
    </source>
</evidence>
<feature type="transmembrane region" description="Helical" evidence="6">
    <location>
        <begin position="29"/>
        <end position="51"/>
    </location>
</feature>
<dbReference type="Proteomes" id="UP000577956">
    <property type="component" value="Unassembled WGS sequence"/>
</dbReference>
<evidence type="ECO:0000256" key="2">
    <source>
        <dbReference type="ARBA" id="ARBA00012438"/>
    </source>
</evidence>
<dbReference type="Proteomes" id="UP000618382">
    <property type="component" value="Unassembled WGS sequence"/>
</dbReference>
<dbReference type="GO" id="GO:0000160">
    <property type="term" value="P:phosphorelay signal transduction system"/>
    <property type="evidence" value="ECO:0007669"/>
    <property type="project" value="UniProtKB-KW"/>
</dbReference>
<comment type="catalytic activity">
    <reaction evidence="1">
        <text>ATP + protein L-histidine = ADP + protein N-phospho-L-histidine.</text>
        <dbReference type="EC" id="2.7.13.3"/>
    </reaction>
</comment>
<evidence type="ECO:0000256" key="4">
    <source>
        <dbReference type="ARBA" id="ARBA00022777"/>
    </source>
</evidence>
<keyword evidence="5" id="KW-0902">Two-component regulatory system</keyword>
<dbReference type="SMART" id="SM00387">
    <property type="entry name" value="HATPase_c"/>
    <property type="match status" value="1"/>
</dbReference>
<feature type="transmembrane region" description="Helical" evidence="6">
    <location>
        <begin position="63"/>
        <end position="84"/>
    </location>
</feature>
<proteinExistence type="predicted"/>
<feature type="domain" description="Histidine kinase" evidence="7">
    <location>
        <begin position="305"/>
        <end position="389"/>
    </location>
</feature>
<name>A0A7Y9FHF0_9CELL</name>
<dbReference type="RefSeq" id="WP_140460711.1">
    <property type="nucleotide sequence ID" value="NZ_BAABFI010000009.1"/>
</dbReference>
<dbReference type="InterPro" id="IPR005467">
    <property type="entry name" value="His_kinase_dom"/>
</dbReference>
<comment type="caution">
    <text evidence="9">The sequence shown here is derived from an EMBL/GenBank/DDBJ whole genome shotgun (WGS) entry which is preliminary data.</text>
</comment>
<dbReference type="EMBL" id="BONN01000011">
    <property type="protein sequence ID" value="GIG34005.1"/>
    <property type="molecule type" value="Genomic_DNA"/>
</dbReference>
<keyword evidence="6" id="KW-0472">Membrane</keyword>
<feature type="transmembrane region" description="Helical" evidence="6">
    <location>
        <begin position="96"/>
        <end position="120"/>
    </location>
</feature>
<keyword evidence="3" id="KW-0808">Transferase</keyword>
<dbReference type="GO" id="GO:0004673">
    <property type="term" value="F:protein histidine kinase activity"/>
    <property type="evidence" value="ECO:0007669"/>
    <property type="project" value="UniProtKB-EC"/>
</dbReference>
<dbReference type="Gene3D" id="3.30.565.10">
    <property type="entry name" value="Histidine kinase-like ATPase, C-terminal domain"/>
    <property type="match status" value="1"/>
</dbReference>
<sequence>MEVHAEDPVEARARALAARDDVGDRRAMLGATALLASVYAVGAVLQSAYVYATLVPGWQGVPVTARLAANFLAIGALLVALGVLRVQRWRSRWAIAGGIVAGAVVLSAVRLACQVAFGVYTDPDRSTVEAEVVAGLVIGSVSSGAGVWAAAARRALRSQARAAERENRLVHDALRALEHEEVRLRRAVAEGLHASLQQRLVLLTGRIDRLADRLEATGTVAPGDVPELREVRAEVETVRAQDVREMSRLLFPDQLEIGVVPAVRAIVRRLPPIIAVRVAASPELRAVDDPADPRLTMAERLLAVRVVEEALTNALKHATPTSVEVDLDMQGGALVVRVRDDGDGFDPATVTSSGLTRLRERVHLVGGTLAVRSATGAGTGVEARLPVEALRARPRGSQAPPRHDA</sequence>
<evidence type="ECO:0000256" key="1">
    <source>
        <dbReference type="ARBA" id="ARBA00000085"/>
    </source>
</evidence>
<keyword evidence="4 9" id="KW-0418">Kinase</keyword>
<evidence type="ECO:0000313" key="11">
    <source>
        <dbReference type="Proteomes" id="UP000618382"/>
    </source>
</evidence>
<dbReference type="AlphaFoldDB" id="A0A7Y9FHF0"/>
<dbReference type="PROSITE" id="PS50109">
    <property type="entry name" value="HIS_KIN"/>
    <property type="match status" value="1"/>
</dbReference>
<keyword evidence="6" id="KW-0812">Transmembrane</keyword>
<evidence type="ECO:0000256" key="6">
    <source>
        <dbReference type="SAM" id="Phobius"/>
    </source>
</evidence>
<dbReference type="PANTHER" id="PTHR24421:SF10">
    <property type="entry name" value="NITRATE_NITRITE SENSOR PROTEIN NARQ"/>
    <property type="match status" value="1"/>
</dbReference>